<dbReference type="InterPro" id="IPR022193">
    <property type="entry name" value="DUF3718"/>
</dbReference>
<dbReference type="Proteomes" id="UP001520878">
    <property type="component" value="Unassembled WGS sequence"/>
</dbReference>
<dbReference type="Pfam" id="PF12514">
    <property type="entry name" value="DUF3718"/>
    <property type="match status" value="1"/>
</dbReference>
<sequence length="105" mass="11356">MKKVIIAIAATLSLGTSAMAQATMKYDESTEQNLVNICKALKSGSVLDLKRAVKRARVNYRAVADDLMCNGQSAHQFAVSNNATKTADLLAKRANLDVDNMLAKR</sequence>
<feature type="chain" id="PRO_5046033431" evidence="1">
    <location>
        <begin position="23"/>
        <end position="105"/>
    </location>
</feature>
<keyword evidence="1" id="KW-0732">Signal</keyword>
<reference evidence="2 3" key="1">
    <citation type="submission" date="2021-10" db="EMBL/GenBank/DDBJ databases">
        <title>Draft genome of Aestuariibacter halophilus JC2043.</title>
        <authorList>
            <person name="Emsley S.A."/>
            <person name="Pfannmuller K.M."/>
            <person name="Ushijima B."/>
            <person name="Saw J.H."/>
            <person name="Videau P."/>
        </authorList>
    </citation>
    <scope>NUCLEOTIDE SEQUENCE [LARGE SCALE GENOMIC DNA]</scope>
    <source>
        <strain evidence="2 3">JC2043</strain>
    </source>
</reference>
<evidence type="ECO:0000256" key="1">
    <source>
        <dbReference type="SAM" id="SignalP"/>
    </source>
</evidence>
<evidence type="ECO:0000313" key="3">
    <source>
        <dbReference type="Proteomes" id="UP001520878"/>
    </source>
</evidence>
<keyword evidence="3" id="KW-1185">Reference proteome</keyword>
<proteinExistence type="predicted"/>
<feature type="signal peptide" evidence="1">
    <location>
        <begin position="1"/>
        <end position="22"/>
    </location>
</feature>
<gene>
    <name evidence="2" type="ORF">LJ739_10250</name>
</gene>
<comment type="caution">
    <text evidence="2">The sequence shown here is derived from an EMBL/GenBank/DDBJ whole genome shotgun (WGS) entry which is preliminary data.</text>
</comment>
<protein>
    <submittedName>
        <fullName evidence="2">DUF3718 domain-containing protein</fullName>
    </submittedName>
</protein>
<dbReference type="RefSeq" id="WP_229160138.1">
    <property type="nucleotide sequence ID" value="NZ_JAJEWP010000002.1"/>
</dbReference>
<name>A0ABS8G7Q8_9ALTE</name>
<organism evidence="2 3">
    <name type="scientific">Fluctibacter halophilus</name>
    <dbReference type="NCBI Taxonomy" id="226011"/>
    <lineage>
        <taxon>Bacteria</taxon>
        <taxon>Pseudomonadati</taxon>
        <taxon>Pseudomonadota</taxon>
        <taxon>Gammaproteobacteria</taxon>
        <taxon>Alteromonadales</taxon>
        <taxon>Alteromonadaceae</taxon>
        <taxon>Fluctibacter</taxon>
    </lineage>
</organism>
<dbReference type="EMBL" id="JAJEWP010000002">
    <property type="protein sequence ID" value="MCC2616622.1"/>
    <property type="molecule type" value="Genomic_DNA"/>
</dbReference>
<accession>A0ABS8G7Q8</accession>
<evidence type="ECO:0000313" key="2">
    <source>
        <dbReference type="EMBL" id="MCC2616622.1"/>
    </source>
</evidence>